<evidence type="ECO:0000256" key="7">
    <source>
        <dbReference type="SAM" id="SignalP"/>
    </source>
</evidence>
<sequence>MRMRLLRSIPLTLLFGFAGSTVAAPLALSQSPLFLSSGVTPNVLVIYDNSQSMDAFMAGTITNGDDPNTRGNIARGALRELITNYRTAFRWGLMSFELASTPQKWFTYAYYMGNPGATPGSGTMEFTDDCTGIGSNGIGTSTSHGGLRCVANPQPFSGGNYVTFDKSSDDLNILDALYTPTNFGPALWLIPKSGAATEKQYKAYKIHSTGGAWNASDFSASVGTLGFCPTDAGFTTTPYGAPDLCGYAAAAYQRQLNLPRGWGYISPSGVTGKGKLLESIQNDSTSHYNTLMTLLGSETESPAETPGTPTTPEIKNAATFTPLEGSLTSAKNYFTGASSPIQASCQKNFVVLATDGMPTAKTNGDMWPLSDQGGIYNATTNTWTWKPAVQGVLDAINSLRAATFGGNTYDINTYIVALGDSVANTTAVAAMNAMAATGGTSAAYFASDATALNNAFAAIAQDITSKTGAASAVTLNTSTWNSGAFVYQARFNSGDWSGQLLAYAVASGGTLAATPSWDAGQIINGQNWDTGRNILTYKRSAPFGSRGIPFRWPVNPSAPGPTELDAPQSNWLSKNMAGTVDGFGNLRLKYIRGDASQECMTCTPKFRPRPTSKLGDIATSSPVYVAAPAFYYPPTLEAVDYASFYSARASRTPVLYVGANDGMLHAFDANSGQELFAYVPTPVYRNFGAFTDPAYSHRYFVDGTPTVGDVFYGGNWHTILVSGLRGGGQGIFALDITDPSSFNEANASNIVRWEFTDADDPDLGYTYGQPIIVKVRSGSGTTKWAAIFGNGYNNTEADGAASSTGYAVLYVVDIENGNLISKITTKSGSSTTPNGLATPVAIDVDGDYVVDYVYAGDLQGNLWKFDLTNNNPSNWKSAFMSGSTPQPLFSTGTTTKPIMVRPDVARHPQGGYLVTFGTGSYIASGDNSTTDVQTIYGIWDKNTGSSSDKVTPSDLVQQSVINTYVGPDGKTYRLTTHAVGVPADATFAGDNTITQSAYYSTKKGWYMNLPQYGASSIAERDVTDPVIRSGRAIFATMIPSTALCSYGGDGWIQEFDLYTGNRLTTGVFDVNGDGFITSADMLGEAHVSGRKISSIPVSPGFLRDEDKLKKKPTETKYVNTSAGNVESIKETGGNVNQGRTSWVEIFE</sequence>
<evidence type="ECO:0000256" key="5">
    <source>
        <dbReference type="ARBA" id="ARBA00022837"/>
    </source>
</evidence>
<dbReference type="InterPro" id="IPR008707">
    <property type="entry name" value="B-propeller_PilY1"/>
</dbReference>
<organism evidence="9 10">
    <name type="scientific">Thiobacter aerophilum</name>
    <dbReference type="NCBI Taxonomy" id="3121275"/>
    <lineage>
        <taxon>Bacteria</taxon>
        <taxon>Pseudomonadati</taxon>
        <taxon>Pseudomonadota</taxon>
        <taxon>Betaproteobacteria</taxon>
        <taxon>Burkholderiales</taxon>
        <taxon>Thiobacteraceae</taxon>
        <taxon>Thiobacter</taxon>
    </lineage>
</organism>
<keyword evidence="10" id="KW-1185">Reference proteome</keyword>
<reference evidence="9 10" key="1">
    <citation type="submission" date="2024-02" db="EMBL/GenBank/DDBJ databases">
        <title>New thermophilic sulfur-oxidizing bacteria from a hot springs of the Uzon caldera (Kamchatka, Russia).</title>
        <authorList>
            <person name="Dukat A.M."/>
            <person name="Elcheninov A.G."/>
            <person name="Frolov E.N."/>
        </authorList>
    </citation>
    <scope>NUCLEOTIDE SEQUENCE [LARGE SCALE GENOMIC DNA]</scope>
    <source>
        <strain evidence="9 10">AK1</strain>
    </source>
</reference>
<dbReference type="SUPFAM" id="SSF50998">
    <property type="entry name" value="Quinoprotein alcohol dehydrogenase-like"/>
    <property type="match status" value="1"/>
</dbReference>
<evidence type="ECO:0000256" key="1">
    <source>
        <dbReference type="ARBA" id="ARBA00004561"/>
    </source>
</evidence>
<gene>
    <name evidence="9" type="ORF">V6E02_12235</name>
</gene>
<name>A0ABV0EKP0_9BURK</name>
<keyword evidence="4" id="KW-0479">Metal-binding</keyword>
<evidence type="ECO:0000256" key="6">
    <source>
        <dbReference type="ARBA" id="ARBA00023263"/>
    </source>
</evidence>
<protein>
    <submittedName>
        <fullName evidence="9">PilC/PilY family type IV pilus protein</fullName>
    </submittedName>
</protein>
<feature type="chain" id="PRO_5046120861" evidence="7">
    <location>
        <begin position="24"/>
        <end position="1147"/>
    </location>
</feature>
<evidence type="ECO:0000259" key="8">
    <source>
        <dbReference type="Pfam" id="PF05567"/>
    </source>
</evidence>
<dbReference type="InterPro" id="IPR018247">
    <property type="entry name" value="EF_Hand_1_Ca_BS"/>
</dbReference>
<evidence type="ECO:0000256" key="3">
    <source>
        <dbReference type="ARBA" id="ARBA00022558"/>
    </source>
</evidence>
<dbReference type="Proteomes" id="UP001482231">
    <property type="component" value="Unassembled WGS sequence"/>
</dbReference>
<dbReference type="RefSeq" id="WP_347309089.1">
    <property type="nucleotide sequence ID" value="NZ_JBAJEX010000015.1"/>
</dbReference>
<keyword evidence="5" id="KW-0106">Calcium</keyword>
<accession>A0ABV0EKP0</accession>
<comment type="similarity">
    <text evidence="2">Belongs to the PilY1 family.</text>
</comment>
<keyword evidence="7" id="KW-0732">Signal</keyword>
<evidence type="ECO:0000313" key="9">
    <source>
        <dbReference type="EMBL" id="MEO1767977.1"/>
    </source>
</evidence>
<dbReference type="Pfam" id="PF05567">
    <property type="entry name" value="T4P_PilY1"/>
    <property type="match status" value="1"/>
</dbReference>
<feature type="domain" description="PilY1 beta-propeller" evidence="8">
    <location>
        <begin position="614"/>
        <end position="959"/>
    </location>
</feature>
<proteinExistence type="inferred from homology"/>
<keyword evidence="3" id="KW-1029">Fimbrium biogenesis</keyword>
<feature type="signal peptide" evidence="7">
    <location>
        <begin position="1"/>
        <end position="23"/>
    </location>
</feature>
<dbReference type="EMBL" id="JBAJEX010000015">
    <property type="protein sequence ID" value="MEO1767977.1"/>
    <property type="molecule type" value="Genomic_DNA"/>
</dbReference>
<comment type="subcellular location">
    <subcellularLocation>
        <location evidence="1">Fimbrium</location>
    </subcellularLocation>
</comment>
<evidence type="ECO:0000256" key="2">
    <source>
        <dbReference type="ARBA" id="ARBA00008387"/>
    </source>
</evidence>
<dbReference type="InterPro" id="IPR011047">
    <property type="entry name" value="Quinoprotein_ADH-like_sf"/>
</dbReference>
<keyword evidence="6" id="KW-0281">Fimbrium</keyword>
<dbReference type="InterPro" id="IPR036465">
    <property type="entry name" value="vWFA_dom_sf"/>
</dbReference>
<comment type="caution">
    <text evidence="9">The sequence shown here is derived from an EMBL/GenBank/DDBJ whole genome shotgun (WGS) entry which is preliminary data.</text>
</comment>
<evidence type="ECO:0000313" key="10">
    <source>
        <dbReference type="Proteomes" id="UP001482231"/>
    </source>
</evidence>
<dbReference type="PROSITE" id="PS00018">
    <property type="entry name" value="EF_HAND_1"/>
    <property type="match status" value="1"/>
</dbReference>
<dbReference type="Gene3D" id="3.40.50.410">
    <property type="entry name" value="von Willebrand factor, type A domain"/>
    <property type="match status" value="1"/>
</dbReference>
<evidence type="ECO:0000256" key="4">
    <source>
        <dbReference type="ARBA" id="ARBA00022723"/>
    </source>
</evidence>